<name>A0ABR0AFH8_9CRUS</name>
<accession>A0ABR0AFH8</accession>
<proteinExistence type="predicted"/>
<keyword evidence="2" id="KW-1185">Reference proteome</keyword>
<evidence type="ECO:0000313" key="2">
    <source>
        <dbReference type="Proteomes" id="UP001234178"/>
    </source>
</evidence>
<protein>
    <submittedName>
        <fullName evidence="1">Uncharacterized protein</fullName>
    </submittedName>
</protein>
<reference evidence="1 2" key="1">
    <citation type="journal article" date="2023" name="Nucleic Acids Res.">
        <title>The hologenome of Daphnia magna reveals possible DNA methylation and microbiome-mediated evolution of the host genome.</title>
        <authorList>
            <person name="Chaturvedi A."/>
            <person name="Li X."/>
            <person name="Dhandapani V."/>
            <person name="Marshall H."/>
            <person name="Kissane S."/>
            <person name="Cuenca-Cambronero M."/>
            <person name="Asole G."/>
            <person name="Calvet F."/>
            <person name="Ruiz-Romero M."/>
            <person name="Marangio P."/>
            <person name="Guigo R."/>
            <person name="Rago D."/>
            <person name="Mirbahai L."/>
            <person name="Eastwood N."/>
            <person name="Colbourne J.K."/>
            <person name="Zhou J."/>
            <person name="Mallon E."/>
            <person name="Orsini L."/>
        </authorList>
    </citation>
    <scope>NUCLEOTIDE SEQUENCE [LARGE SCALE GENOMIC DNA]</scope>
    <source>
        <strain evidence="1">LRV0_1</strain>
    </source>
</reference>
<organism evidence="1 2">
    <name type="scientific">Daphnia magna</name>
    <dbReference type="NCBI Taxonomy" id="35525"/>
    <lineage>
        <taxon>Eukaryota</taxon>
        <taxon>Metazoa</taxon>
        <taxon>Ecdysozoa</taxon>
        <taxon>Arthropoda</taxon>
        <taxon>Crustacea</taxon>
        <taxon>Branchiopoda</taxon>
        <taxon>Diplostraca</taxon>
        <taxon>Cladocera</taxon>
        <taxon>Anomopoda</taxon>
        <taxon>Daphniidae</taxon>
        <taxon>Daphnia</taxon>
    </lineage>
</organism>
<dbReference type="Proteomes" id="UP001234178">
    <property type="component" value="Unassembled WGS sequence"/>
</dbReference>
<evidence type="ECO:0000313" key="1">
    <source>
        <dbReference type="EMBL" id="KAK4023880.1"/>
    </source>
</evidence>
<dbReference type="EMBL" id="JAOYFB010000037">
    <property type="protein sequence ID" value="KAK4023880.1"/>
    <property type="molecule type" value="Genomic_DNA"/>
</dbReference>
<comment type="caution">
    <text evidence="1">The sequence shown here is derived from an EMBL/GenBank/DDBJ whole genome shotgun (WGS) entry which is preliminary data.</text>
</comment>
<sequence>MTAPRRMMRRNRKNHAFGLLGGAHYCVCVDYESTTAPPAFYDFLFHLHSACCSDLDSRIEPRGDQFAQPEDRAEQH</sequence>
<gene>
    <name evidence="1" type="ORF">OUZ56_009274</name>
</gene>